<dbReference type="Gene3D" id="3.40.190.10">
    <property type="entry name" value="Periplasmic binding protein-like II"/>
    <property type="match status" value="2"/>
</dbReference>
<comment type="similarity">
    <text evidence="1">Belongs to the bacterial solute-binding protein ModA family.</text>
</comment>
<keyword evidence="4" id="KW-0500">Molybdenum</keyword>
<dbReference type="SUPFAM" id="SSF53850">
    <property type="entry name" value="Periplasmic binding protein-like II"/>
    <property type="match status" value="1"/>
</dbReference>
<dbReference type="InterPro" id="IPR050682">
    <property type="entry name" value="ModA/WtpA"/>
</dbReference>
<proteinExistence type="inferred from homology"/>
<accession>A0A934IGD1</accession>
<reference evidence="6" key="1">
    <citation type="submission" date="2020-12" db="EMBL/GenBank/DDBJ databases">
        <title>Bacterial taxonomy.</title>
        <authorList>
            <person name="Pan X."/>
        </authorList>
    </citation>
    <scope>NUCLEOTIDE SEQUENCE</scope>
    <source>
        <strain evidence="6">KCTC 52957</strain>
    </source>
</reference>
<feature type="binding site" evidence="4">
    <location>
        <position position="158"/>
    </location>
    <ligand>
        <name>molybdate</name>
        <dbReference type="ChEBI" id="CHEBI:36264"/>
    </ligand>
</feature>
<dbReference type="InterPro" id="IPR005950">
    <property type="entry name" value="ModA"/>
</dbReference>
<evidence type="ECO:0000256" key="2">
    <source>
        <dbReference type="ARBA" id="ARBA00022723"/>
    </source>
</evidence>
<gene>
    <name evidence="6" type="primary">modA</name>
    <name evidence="6" type="ORF">ILP92_09230</name>
</gene>
<evidence type="ECO:0000256" key="3">
    <source>
        <dbReference type="ARBA" id="ARBA00022729"/>
    </source>
</evidence>
<dbReference type="NCBIfam" id="TIGR01256">
    <property type="entry name" value="modA"/>
    <property type="match status" value="1"/>
</dbReference>
<keyword evidence="7" id="KW-1185">Reference proteome</keyword>
<dbReference type="EMBL" id="JAEKPD010000008">
    <property type="protein sequence ID" value="MBJ3762925.1"/>
    <property type="molecule type" value="Genomic_DNA"/>
</dbReference>
<evidence type="ECO:0000256" key="1">
    <source>
        <dbReference type="ARBA" id="ARBA00009175"/>
    </source>
</evidence>
<evidence type="ECO:0000256" key="4">
    <source>
        <dbReference type="PIRSR" id="PIRSR004846-1"/>
    </source>
</evidence>
<evidence type="ECO:0000313" key="6">
    <source>
        <dbReference type="EMBL" id="MBJ3762925.1"/>
    </source>
</evidence>
<dbReference type="GO" id="GO:0046872">
    <property type="term" value="F:metal ion binding"/>
    <property type="evidence" value="ECO:0007669"/>
    <property type="project" value="UniProtKB-KW"/>
</dbReference>
<feature type="binding site" evidence="4">
    <location>
        <position position="56"/>
    </location>
    <ligand>
        <name>molybdate</name>
        <dbReference type="ChEBI" id="CHEBI:36264"/>
    </ligand>
</feature>
<evidence type="ECO:0000256" key="5">
    <source>
        <dbReference type="SAM" id="SignalP"/>
    </source>
</evidence>
<sequence length="244" mass="25121">MLRALALILSFLLPVCGQAGEVRLAVASNMLPAARDLADAFAAATGHSASIAHGATGRLFTQITQGAPFDVFLAADRARPDALEQRGLSHARRTYALGRLVLVGRDAIRADGLAATLVGRRVAIADPALAPYGVAAMEVLEGAGVDPAAMTVLWAESVAQVAVWVQTGNAEYGFLAASLVPGLEARGPLVIEPVPSSAHAPIAQDAVWLAGAADSAAARAFWDWFGGAEAARILSNHGYDVPAP</sequence>
<keyword evidence="2 4" id="KW-0479">Metal-binding</keyword>
<keyword evidence="3 5" id="KW-0732">Signal</keyword>
<comment type="caution">
    <text evidence="6">The sequence shown here is derived from an EMBL/GenBank/DDBJ whole genome shotgun (WGS) entry which is preliminary data.</text>
</comment>
<dbReference type="GO" id="GO:0015689">
    <property type="term" value="P:molybdate ion transport"/>
    <property type="evidence" value="ECO:0007669"/>
    <property type="project" value="InterPro"/>
</dbReference>
<dbReference type="GO" id="GO:0030973">
    <property type="term" value="F:molybdate ion binding"/>
    <property type="evidence" value="ECO:0007669"/>
    <property type="project" value="TreeGrafter"/>
</dbReference>
<organism evidence="6 7">
    <name type="scientific">Palleronia pontilimi</name>
    <dbReference type="NCBI Taxonomy" id="1964209"/>
    <lineage>
        <taxon>Bacteria</taxon>
        <taxon>Pseudomonadati</taxon>
        <taxon>Pseudomonadota</taxon>
        <taxon>Alphaproteobacteria</taxon>
        <taxon>Rhodobacterales</taxon>
        <taxon>Roseobacteraceae</taxon>
        <taxon>Palleronia</taxon>
    </lineage>
</organism>
<evidence type="ECO:0000313" key="7">
    <source>
        <dbReference type="Proteomes" id="UP000642488"/>
    </source>
</evidence>
<dbReference type="AlphaFoldDB" id="A0A934IGD1"/>
<dbReference type="PIRSF" id="PIRSF004846">
    <property type="entry name" value="ModA"/>
    <property type="match status" value="1"/>
</dbReference>
<protein>
    <submittedName>
        <fullName evidence="6">Molybdate ABC transporter substrate-binding protein</fullName>
    </submittedName>
</protein>
<dbReference type="Pfam" id="PF13531">
    <property type="entry name" value="SBP_bac_11"/>
    <property type="match status" value="1"/>
</dbReference>
<feature type="signal peptide" evidence="5">
    <location>
        <begin position="1"/>
        <end position="19"/>
    </location>
</feature>
<feature type="chain" id="PRO_5036726003" evidence="5">
    <location>
        <begin position="20"/>
        <end position="244"/>
    </location>
</feature>
<dbReference type="PANTHER" id="PTHR30632">
    <property type="entry name" value="MOLYBDATE-BINDING PERIPLASMIC PROTEIN"/>
    <property type="match status" value="1"/>
</dbReference>
<name>A0A934IGD1_9RHOB</name>
<dbReference type="RefSeq" id="WP_198916100.1">
    <property type="nucleotide sequence ID" value="NZ_JAEKPD010000008.1"/>
</dbReference>
<dbReference type="PANTHER" id="PTHR30632:SF14">
    <property type="entry name" value="TUNGSTATE_MOLYBDATE_CHROMATE-BINDING PROTEIN MODA"/>
    <property type="match status" value="1"/>
</dbReference>
<dbReference type="Proteomes" id="UP000642488">
    <property type="component" value="Unassembled WGS sequence"/>
</dbReference>